<comment type="similarity">
    <text evidence="1">Belongs to the IS21/IS1162 putative ATP-binding protein family.</text>
</comment>
<comment type="caution">
    <text evidence="5">The sequence shown here is derived from an EMBL/GenBank/DDBJ whole genome shotgun (WGS) entry which is preliminary data.</text>
</comment>
<organism evidence="5">
    <name type="scientific">bioreactor metagenome</name>
    <dbReference type="NCBI Taxonomy" id="1076179"/>
    <lineage>
        <taxon>unclassified sequences</taxon>
        <taxon>metagenomes</taxon>
        <taxon>ecological metagenomes</taxon>
    </lineage>
</organism>
<keyword evidence="2" id="KW-0547">Nucleotide-binding</keyword>
<name>A0A644YFM9_9ZZZZ</name>
<keyword evidence="3" id="KW-0067">ATP-binding</keyword>
<dbReference type="GO" id="GO:0005524">
    <property type="term" value="F:ATP binding"/>
    <property type="evidence" value="ECO:0007669"/>
    <property type="project" value="UniProtKB-KW"/>
</dbReference>
<evidence type="ECO:0000313" key="5">
    <source>
        <dbReference type="EMBL" id="MPM27067.1"/>
    </source>
</evidence>
<dbReference type="SMART" id="SM00382">
    <property type="entry name" value="AAA"/>
    <property type="match status" value="1"/>
</dbReference>
<feature type="domain" description="AAA+ ATPase" evidence="4">
    <location>
        <begin position="94"/>
        <end position="226"/>
    </location>
</feature>
<proteinExistence type="inferred from homology"/>
<dbReference type="PANTHER" id="PTHR30050">
    <property type="entry name" value="CHROMOSOMAL REPLICATION INITIATOR PROTEIN DNAA"/>
    <property type="match status" value="1"/>
</dbReference>
<dbReference type="CDD" id="cd00009">
    <property type="entry name" value="AAA"/>
    <property type="match status" value="1"/>
</dbReference>
<dbReference type="AlphaFoldDB" id="A0A644YFM9"/>
<protein>
    <submittedName>
        <fullName evidence="5">IS21 family transposase ISCth15</fullName>
    </submittedName>
</protein>
<dbReference type="EMBL" id="VSSQ01004900">
    <property type="protein sequence ID" value="MPM27067.1"/>
    <property type="molecule type" value="Genomic_DNA"/>
</dbReference>
<evidence type="ECO:0000256" key="2">
    <source>
        <dbReference type="ARBA" id="ARBA00022741"/>
    </source>
</evidence>
<dbReference type="InterPro" id="IPR047661">
    <property type="entry name" value="IstB"/>
</dbReference>
<dbReference type="InterPro" id="IPR002611">
    <property type="entry name" value="IstB_ATP-bd"/>
</dbReference>
<evidence type="ECO:0000256" key="1">
    <source>
        <dbReference type="ARBA" id="ARBA00008059"/>
    </source>
</evidence>
<gene>
    <name evidence="5" type="ORF">SDC9_73572</name>
</gene>
<dbReference type="PIRSF" id="PIRSF003073">
    <property type="entry name" value="DNAC_TnpB_IstB"/>
    <property type="match status" value="1"/>
</dbReference>
<evidence type="ECO:0000256" key="3">
    <source>
        <dbReference type="ARBA" id="ARBA00022840"/>
    </source>
</evidence>
<dbReference type="PANTHER" id="PTHR30050:SF4">
    <property type="entry name" value="ATP-BINDING PROTEIN RV3427C IN INSERTION SEQUENCE-RELATED"/>
    <property type="match status" value="1"/>
</dbReference>
<evidence type="ECO:0000259" key="4">
    <source>
        <dbReference type="SMART" id="SM00382"/>
    </source>
</evidence>
<accession>A0A644YFM9</accession>
<dbReference type="InterPro" id="IPR027417">
    <property type="entry name" value="P-loop_NTPase"/>
</dbReference>
<sequence length="246" mass="28683">MNKQDRVLDLCRQMRLGAYVSEVYNTTEAQTHEEFLIKLLEGAVEARELERQNRYLRQADFDLYKTFEKFSFENIQLPEALTLDSLKRCNFLKEGHNLILYGVPGTGKTHLATALGVKACKQGHPVLYYKTSKLVNMLVDLKSANKLNTFWKKLKKAKLLILDEWGYIPFERTGTQLLFEAVSQCYEQRSIIVTTNLPFNEWNTIFYDEKLTNAMLDRLVHHGHLIIHNGPSYRFTHSLMQKPHLD</sequence>
<dbReference type="Gene3D" id="3.40.50.300">
    <property type="entry name" value="P-loop containing nucleotide triphosphate hydrolases"/>
    <property type="match status" value="1"/>
</dbReference>
<dbReference type="NCBIfam" id="NF038214">
    <property type="entry name" value="IS21_help_AAA"/>
    <property type="match status" value="1"/>
</dbReference>
<dbReference type="Pfam" id="PF01695">
    <property type="entry name" value="IstB_IS21"/>
    <property type="match status" value="1"/>
</dbReference>
<dbReference type="InterPro" id="IPR003593">
    <property type="entry name" value="AAA+_ATPase"/>
</dbReference>
<reference evidence="5" key="1">
    <citation type="submission" date="2019-08" db="EMBL/GenBank/DDBJ databases">
        <authorList>
            <person name="Kucharzyk K."/>
            <person name="Murdoch R.W."/>
            <person name="Higgins S."/>
            <person name="Loffler F."/>
        </authorList>
    </citation>
    <scope>NUCLEOTIDE SEQUENCE</scope>
</reference>
<dbReference type="GO" id="GO:0006260">
    <property type="term" value="P:DNA replication"/>
    <property type="evidence" value="ECO:0007669"/>
    <property type="project" value="TreeGrafter"/>
</dbReference>
<dbReference type="SUPFAM" id="SSF52540">
    <property type="entry name" value="P-loop containing nucleoside triphosphate hydrolases"/>
    <property type="match status" value="1"/>
</dbReference>
<dbReference type="InterPro" id="IPR028350">
    <property type="entry name" value="DNAC/IstB-like"/>
</dbReference>